<dbReference type="GO" id="GO:0004674">
    <property type="term" value="F:protein serine/threonine kinase activity"/>
    <property type="evidence" value="ECO:0007669"/>
    <property type="project" value="UniProtKB-KW"/>
</dbReference>
<feature type="transmembrane region" description="Helical" evidence="11">
    <location>
        <begin position="171"/>
        <end position="196"/>
    </location>
</feature>
<evidence type="ECO:0000313" key="14">
    <source>
        <dbReference type="Proteomes" id="UP000677054"/>
    </source>
</evidence>
<evidence type="ECO:0000256" key="4">
    <source>
        <dbReference type="ARBA" id="ARBA00022679"/>
    </source>
</evidence>
<dbReference type="SMART" id="SM00220">
    <property type="entry name" value="S_TKc"/>
    <property type="match status" value="1"/>
</dbReference>
<evidence type="ECO:0000256" key="1">
    <source>
        <dbReference type="ARBA" id="ARBA00012513"/>
    </source>
</evidence>
<dbReference type="SUPFAM" id="SSF56112">
    <property type="entry name" value="Protein kinase-like (PK-like)"/>
    <property type="match status" value="1"/>
</dbReference>
<feature type="domain" description="Protein kinase" evidence="12">
    <location>
        <begin position="179"/>
        <end position="543"/>
    </location>
</feature>
<proteinExistence type="predicted"/>
<dbReference type="InterPro" id="IPR011009">
    <property type="entry name" value="Kinase-like_dom_sf"/>
</dbReference>
<keyword evidence="7" id="KW-0067">ATP-binding</keyword>
<evidence type="ECO:0000256" key="11">
    <source>
        <dbReference type="SAM" id="Phobius"/>
    </source>
</evidence>
<name>A0A7R8X9T5_9CRUS</name>
<dbReference type="InterPro" id="IPR050236">
    <property type="entry name" value="Ser_Thr_kinase_AGC"/>
</dbReference>
<evidence type="ECO:0000256" key="10">
    <source>
        <dbReference type="ARBA" id="ARBA00048679"/>
    </source>
</evidence>
<dbReference type="EMBL" id="LR899759">
    <property type="protein sequence ID" value="CAD7242263.1"/>
    <property type="molecule type" value="Genomic_DNA"/>
</dbReference>
<organism evidence="13">
    <name type="scientific">Darwinula stevensoni</name>
    <dbReference type="NCBI Taxonomy" id="69355"/>
    <lineage>
        <taxon>Eukaryota</taxon>
        <taxon>Metazoa</taxon>
        <taxon>Ecdysozoa</taxon>
        <taxon>Arthropoda</taxon>
        <taxon>Crustacea</taxon>
        <taxon>Oligostraca</taxon>
        <taxon>Ostracoda</taxon>
        <taxon>Podocopa</taxon>
        <taxon>Podocopida</taxon>
        <taxon>Darwinulocopina</taxon>
        <taxon>Darwinuloidea</taxon>
        <taxon>Darwinulidae</taxon>
        <taxon>Darwinula</taxon>
    </lineage>
</organism>
<dbReference type="InterPro" id="IPR008271">
    <property type="entry name" value="Ser/Thr_kinase_AS"/>
</dbReference>
<evidence type="ECO:0000256" key="2">
    <source>
        <dbReference type="ARBA" id="ARBA00022148"/>
    </source>
</evidence>
<gene>
    <name evidence="13" type="ORF">DSTB1V02_LOCUS2234</name>
</gene>
<evidence type="ECO:0000256" key="5">
    <source>
        <dbReference type="ARBA" id="ARBA00022741"/>
    </source>
</evidence>
<dbReference type="Pfam" id="PF00069">
    <property type="entry name" value="Pkinase"/>
    <property type="match status" value="1"/>
</dbReference>
<dbReference type="PANTHER" id="PTHR24356">
    <property type="entry name" value="SERINE/THREONINE-PROTEIN KINASE"/>
    <property type="match status" value="1"/>
</dbReference>
<keyword evidence="11" id="KW-1133">Transmembrane helix</keyword>
<dbReference type="PROSITE" id="PS00108">
    <property type="entry name" value="PROTEIN_KINASE_ST"/>
    <property type="match status" value="1"/>
</dbReference>
<keyword evidence="5" id="KW-0547">Nucleotide-binding</keyword>
<dbReference type="InterPro" id="IPR000719">
    <property type="entry name" value="Prot_kinase_dom"/>
</dbReference>
<keyword evidence="11" id="KW-0472">Membrane</keyword>
<dbReference type="GO" id="GO:0005524">
    <property type="term" value="F:ATP binding"/>
    <property type="evidence" value="ECO:0007669"/>
    <property type="project" value="UniProtKB-KW"/>
</dbReference>
<dbReference type="FunFam" id="1.10.510.10:FF:000484">
    <property type="entry name" value="Serine/threonine-protein kinase greatwall, putative"/>
    <property type="match status" value="1"/>
</dbReference>
<reference evidence="13" key="1">
    <citation type="submission" date="2020-11" db="EMBL/GenBank/DDBJ databases">
        <authorList>
            <person name="Tran Van P."/>
        </authorList>
    </citation>
    <scope>NUCLEOTIDE SEQUENCE</scope>
</reference>
<dbReference type="GO" id="GO:0005634">
    <property type="term" value="C:nucleus"/>
    <property type="evidence" value="ECO:0007669"/>
    <property type="project" value="TreeGrafter"/>
</dbReference>
<evidence type="ECO:0000256" key="3">
    <source>
        <dbReference type="ARBA" id="ARBA00022527"/>
    </source>
</evidence>
<dbReference type="GO" id="GO:0035556">
    <property type="term" value="P:intracellular signal transduction"/>
    <property type="evidence" value="ECO:0007669"/>
    <property type="project" value="TreeGrafter"/>
</dbReference>
<evidence type="ECO:0000256" key="8">
    <source>
        <dbReference type="ARBA" id="ARBA00033099"/>
    </source>
</evidence>
<evidence type="ECO:0000313" key="13">
    <source>
        <dbReference type="EMBL" id="CAD7242263.1"/>
    </source>
</evidence>
<dbReference type="PANTHER" id="PTHR24356:SF1">
    <property type="entry name" value="SERINE_THREONINE-PROTEIN KINASE GREATWALL"/>
    <property type="match status" value="1"/>
</dbReference>
<dbReference type="EMBL" id="CAJPEV010000242">
    <property type="protein sequence ID" value="CAG0882856.1"/>
    <property type="molecule type" value="Genomic_DNA"/>
</dbReference>
<dbReference type="Gene3D" id="1.10.510.10">
    <property type="entry name" value="Transferase(Phosphotransferase) domain 1"/>
    <property type="match status" value="1"/>
</dbReference>
<protein>
    <recommendedName>
        <fullName evidence="2">Serine/threonine-protein kinase greatwall</fullName>
        <ecNumber evidence="1">2.7.11.1</ecNumber>
    </recommendedName>
    <alternativeName>
        <fullName evidence="8">Microtubule-associated serine/threonine-protein kinase-like</fullName>
    </alternativeName>
</protein>
<dbReference type="EC" id="2.7.11.1" evidence="1"/>
<evidence type="ECO:0000256" key="6">
    <source>
        <dbReference type="ARBA" id="ARBA00022777"/>
    </source>
</evidence>
<evidence type="ECO:0000256" key="7">
    <source>
        <dbReference type="ARBA" id="ARBA00022840"/>
    </source>
</evidence>
<dbReference type="AlphaFoldDB" id="A0A7R8X9T5"/>
<dbReference type="Proteomes" id="UP000677054">
    <property type="component" value="Unassembled WGS sequence"/>
</dbReference>
<keyword evidence="14" id="KW-1185">Reference proteome</keyword>
<keyword evidence="4" id="KW-0808">Transferase</keyword>
<accession>A0A7R8X9T5</accession>
<sequence>MRKMSMESFLGLENGIFWSTMFQGSLQCSLWVRRPKRIVDKTLPSPCIIFPNIQLHVDFPRSKKTAANITDLRRYLNTSDESMNMLIAGILRSHLPIAKPSLLSTFQAIPYGYCTYLMLLLIILGHKASYFLAFRSFFLFLLYYFCASFLLFIVVPIFTQVILLTDLINDFLIMINHVTSCFLILFKGVTGGFVLMHFNESGVSPQYLLIMQLIVSTDTPTFSAMNHWVGGFSWVLSDFIVDGLGTLLKWLRQGVPCETGLGQLEDLPGLAAWMGMNLGLLSNRSEGEKECPTKEGIKWVQKDGGHVMEYLIGGDLKSLLQTYGFFEESMAAFYSAEATLALEYLHRHGIVHRDVKPDNMLLSDTGHVKLTDFGLSKITTLNTHTDGMRKETPESCHTSCWDDERDANNKPCSIQIISSPITSRPSNMSCLLSPIADQFHLKGFADVEEVQATMMAALKVVAKNGAVKRFCKSWELEFKLLDLKDYLGPERQQASTGKWDMYLVVHNPTTWSFYYTLEGSSSSLARKEAYKRNVTYYYSCMIS</sequence>
<keyword evidence="6" id="KW-0418">Kinase</keyword>
<comment type="catalytic activity">
    <reaction evidence="10">
        <text>L-seryl-[protein] + ATP = O-phospho-L-seryl-[protein] + ADP + H(+)</text>
        <dbReference type="Rhea" id="RHEA:17989"/>
        <dbReference type="Rhea" id="RHEA-COMP:9863"/>
        <dbReference type="Rhea" id="RHEA-COMP:11604"/>
        <dbReference type="ChEBI" id="CHEBI:15378"/>
        <dbReference type="ChEBI" id="CHEBI:29999"/>
        <dbReference type="ChEBI" id="CHEBI:30616"/>
        <dbReference type="ChEBI" id="CHEBI:83421"/>
        <dbReference type="ChEBI" id="CHEBI:456216"/>
        <dbReference type="EC" id="2.7.11.1"/>
    </reaction>
</comment>
<keyword evidence="11" id="KW-0812">Transmembrane</keyword>
<dbReference type="OrthoDB" id="162894at2759"/>
<keyword evidence="3" id="KW-0723">Serine/threonine-protein kinase</keyword>
<dbReference type="PROSITE" id="PS50011">
    <property type="entry name" value="PROTEIN_KINASE_DOM"/>
    <property type="match status" value="1"/>
</dbReference>
<feature type="transmembrane region" description="Helical" evidence="11">
    <location>
        <begin position="102"/>
        <end position="125"/>
    </location>
</feature>
<comment type="catalytic activity">
    <reaction evidence="9">
        <text>L-threonyl-[protein] + ATP = O-phospho-L-threonyl-[protein] + ADP + H(+)</text>
        <dbReference type="Rhea" id="RHEA:46608"/>
        <dbReference type="Rhea" id="RHEA-COMP:11060"/>
        <dbReference type="Rhea" id="RHEA-COMP:11605"/>
        <dbReference type="ChEBI" id="CHEBI:15378"/>
        <dbReference type="ChEBI" id="CHEBI:30013"/>
        <dbReference type="ChEBI" id="CHEBI:30616"/>
        <dbReference type="ChEBI" id="CHEBI:61977"/>
        <dbReference type="ChEBI" id="CHEBI:456216"/>
        <dbReference type="EC" id="2.7.11.1"/>
    </reaction>
</comment>
<feature type="transmembrane region" description="Helical" evidence="11">
    <location>
        <begin position="137"/>
        <end position="159"/>
    </location>
</feature>
<evidence type="ECO:0000259" key="12">
    <source>
        <dbReference type="PROSITE" id="PS50011"/>
    </source>
</evidence>
<evidence type="ECO:0000256" key="9">
    <source>
        <dbReference type="ARBA" id="ARBA00047899"/>
    </source>
</evidence>